<gene>
    <name evidence="1" type="ORF">AAW51_4202</name>
</gene>
<keyword evidence="2" id="KW-1185">Reference proteome</keyword>
<reference evidence="1 2" key="1">
    <citation type="submission" date="2015-05" db="EMBL/GenBank/DDBJ databases">
        <authorList>
            <person name="Tang B."/>
            <person name="Yu Y."/>
        </authorList>
    </citation>
    <scope>NUCLEOTIDE SEQUENCE [LARGE SCALE GENOMIC DNA]</scope>
    <source>
        <strain evidence="1 2">DSM 7029</strain>
    </source>
</reference>
<dbReference type="STRING" id="413882.AAW51_4202"/>
<protein>
    <submittedName>
        <fullName evidence="1">Uncharacterized protein</fullName>
    </submittedName>
</protein>
<evidence type="ECO:0000313" key="1">
    <source>
        <dbReference type="EMBL" id="AKJ30893.1"/>
    </source>
</evidence>
<dbReference type="KEGG" id="pbh:AAW51_4202"/>
<proteinExistence type="predicted"/>
<dbReference type="EMBL" id="CP011371">
    <property type="protein sequence ID" value="AKJ30893.1"/>
    <property type="molecule type" value="Genomic_DNA"/>
</dbReference>
<dbReference type="RefSeq" id="WP_157359997.1">
    <property type="nucleotide sequence ID" value="NZ_CP011371.1"/>
</dbReference>
<name>A0A0G3BSB2_9BURK</name>
<accession>A0A0G3BSB2</accession>
<dbReference type="AlphaFoldDB" id="A0A0G3BSB2"/>
<sequence length="50" mass="5297">MTLPTTRLGRTDLTVLRPVLRTTTVGLPTDEAGIDLIDTADVHPLGGAVR</sequence>
<dbReference type="Proteomes" id="UP000035352">
    <property type="component" value="Chromosome"/>
</dbReference>
<evidence type="ECO:0000313" key="2">
    <source>
        <dbReference type="Proteomes" id="UP000035352"/>
    </source>
</evidence>
<organism evidence="1 2">
    <name type="scientific">Caldimonas brevitalea</name>
    <dbReference type="NCBI Taxonomy" id="413882"/>
    <lineage>
        <taxon>Bacteria</taxon>
        <taxon>Pseudomonadati</taxon>
        <taxon>Pseudomonadota</taxon>
        <taxon>Betaproteobacteria</taxon>
        <taxon>Burkholderiales</taxon>
        <taxon>Sphaerotilaceae</taxon>
        <taxon>Caldimonas</taxon>
    </lineage>
</organism>